<dbReference type="OrthoDB" id="6425912at2759"/>
<dbReference type="EMBL" id="CAJPEV010005391">
    <property type="protein sequence ID" value="CAG0903109.1"/>
    <property type="molecule type" value="Genomic_DNA"/>
</dbReference>
<feature type="region of interest" description="Disordered" evidence="1">
    <location>
        <begin position="127"/>
        <end position="153"/>
    </location>
</feature>
<gene>
    <name evidence="3" type="ORF">DSTB1V02_LOCUS12922</name>
</gene>
<evidence type="ECO:0000313" key="4">
    <source>
        <dbReference type="Proteomes" id="UP000677054"/>
    </source>
</evidence>
<feature type="non-terminal residue" evidence="3">
    <location>
        <position position="228"/>
    </location>
</feature>
<dbReference type="SUPFAM" id="SSF54695">
    <property type="entry name" value="POZ domain"/>
    <property type="match status" value="1"/>
</dbReference>
<proteinExistence type="predicted"/>
<dbReference type="AlphaFoldDB" id="A0A7R9FS57"/>
<dbReference type="Proteomes" id="UP000677054">
    <property type="component" value="Unassembled WGS sequence"/>
</dbReference>
<feature type="compositionally biased region" description="Low complexity" evidence="1">
    <location>
        <begin position="138"/>
        <end position="153"/>
    </location>
</feature>
<feature type="region of interest" description="Disordered" evidence="1">
    <location>
        <begin position="177"/>
        <end position="228"/>
    </location>
</feature>
<evidence type="ECO:0000256" key="1">
    <source>
        <dbReference type="SAM" id="MobiDB-lite"/>
    </source>
</evidence>
<accession>A0A7R9FS57</accession>
<dbReference type="Pfam" id="PF00651">
    <property type="entry name" value="BTB"/>
    <property type="match status" value="1"/>
</dbReference>
<dbReference type="PROSITE" id="PS50097">
    <property type="entry name" value="BTB"/>
    <property type="match status" value="1"/>
</dbReference>
<feature type="domain" description="BTB" evidence="2">
    <location>
        <begin position="9"/>
        <end position="52"/>
    </location>
</feature>
<organism evidence="3">
    <name type="scientific">Darwinula stevensoni</name>
    <dbReference type="NCBI Taxonomy" id="69355"/>
    <lineage>
        <taxon>Eukaryota</taxon>
        <taxon>Metazoa</taxon>
        <taxon>Ecdysozoa</taxon>
        <taxon>Arthropoda</taxon>
        <taxon>Crustacea</taxon>
        <taxon>Oligostraca</taxon>
        <taxon>Ostracoda</taxon>
        <taxon>Podocopa</taxon>
        <taxon>Podocopida</taxon>
        <taxon>Darwinulocopina</taxon>
        <taxon>Darwinuloidea</taxon>
        <taxon>Darwinulidae</taxon>
        <taxon>Darwinula</taxon>
    </lineage>
</organism>
<dbReference type="InterPro" id="IPR011333">
    <property type="entry name" value="SKP1/BTB/POZ_sf"/>
</dbReference>
<dbReference type="InterPro" id="IPR000210">
    <property type="entry name" value="BTB/POZ_dom"/>
</dbReference>
<sequence>MPFAAEKWSGYFERVLRHDGSQNPVFYFFGVDAHLLKLLIGFIYVGEVDIPSVDLERFIRLAEALEVKGLKDDHSKRANSSVCDAARTSMPNNGDAFGHRSRSSDEDFQYSPSIVKAHRREFCRSADPTPRVMSQGPVISKSPSIASTSSTVISSSWPTVSLTQEEPVIKKELVDVEEDSVQAEDMMHSGEQDDYDEESQSFHLEVDDDATRSDHAAPKNVPPEVDPS</sequence>
<name>A0A7R9FS57_9CRUS</name>
<keyword evidence="4" id="KW-1185">Reference proteome</keyword>
<dbReference type="EMBL" id="LR904908">
    <property type="protein sequence ID" value="CAD7253172.1"/>
    <property type="molecule type" value="Genomic_DNA"/>
</dbReference>
<evidence type="ECO:0000313" key="3">
    <source>
        <dbReference type="EMBL" id="CAD7253172.1"/>
    </source>
</evidence>
<evidence type="ECO:0000259" key="2">
    <source>
        <dbReference type="PROSITE" id="PS50097"/>
    </source>
</evidence>
<protein>
    <recommendedName>
        <fullName evidence="2">BTB domain-containing protein</fullName>
    </recommendedName>
</protein>
<dbReference type="Gene3D" id="3.30.710.10">
    <property type="entry name" value="Potassium Channel Kv1.1, Chain A"/>
    <property type="match status" value="1"/>
</dbReference>
<feature type="region of interest" description="Disordered" evidence="1">
    <location>
        <begin position="81"/>
        <end position="108"/>
    </location>
</feature>
<reference evidence="3" key="1">
    <citation type="submission" date="2020-11" db="EMBL/GenBank/DDBJ databases">
        <authorList>
            <person name="Tran Van P."/>
        </authorList>
    </citation>
    <scope>NUCLEOTIDE SEQUENCE</scope>
</reference>